<feature type="compositionally biased region" description="Acidic residues" evidence="1">
    <location>
        <begin position="120"/>
        <end position="133"/>
    </location>
</feature>
<dbReference type="InterPro" id="IPR024114">
    <property type="entry name" value="Islet_autoAg_Ica1/Ica1-like"/>
</dbReference>
<keyword evidence="2" id="KW-0812">Transmembrane</keyword>
<dbReference type="Proteomes" id="UP000728185">
    <property type="component" value="Unassembled WGS sequence"/>
</dbReference>
<dbReference type="InterPro" id="IPR006723">
    <property type="entry name" value="Islet_autoAg_Ica1_C"/>
</dbReference>
<dbReference type="PANTHER" id="PTHR10164:SF4">
    <property type="entry name" value="GH23156P"/>
    <property type="match status" value="1"/>
</dbReference>
<gene>
    <name evidence="4" type="ORF">FBUS_04638</name>
</gene>
<feature type="domain" description="AH" evidence="3">
    <location>
        <begin position="1"/>
        <end position="90"/>
    </location>
</feature>
<dbReference type="PROSITE" id="PS50870">
    <property type="entry name" value="AH"/>
    <property type="match status" value="1"/>
</dbReference>
<dbReference type="Pfam" id="PF06456">
    <property type="entry name" value="Arfaptin"/>
    <property type="match status" value="1"/>
</dbReference>
<evidence type="ECO:0000256" key="1">
    <source>
        <dbReference type="SAM" id="MobiDB-lite"/>
    </source>
</evidence>
<evidence type="ECO:0000259" key="3">
    <source>
        <dbReference type="PROSITE" id="PS50870"/>
    </source>
</evidence>
<dbReference type="InterPro" id="IPR010504">
    <property type="entry name" value="AH_dom"/>
</dbReference>
<dbReference type="Gene3D" id="1.20.1270.60">
    <property type="entry name" value="Arfaptin homology (AH) domain/BAR domain"/>
    <property type="match status" value="1"/>
</dbReference>
<feature type="compositionally biased region" description="Low complexity" evidence="1">
    <location>
        <begin position="413"/>
        <end position="424"/>
    </location>
</feature>
<dbReference type="Pfam" id="PF04629">
    <property type="entry name" value="ICA69"/>
    <property type="match status" value="1"/>
</dbReference>
<dbReference type="OrthoDB" id="2126778at2759"/>
<feature type="transmembrane region" description="Helical" evidence="2">
    <location>
        <begin position="15"/>
        <end position="34"/>
    </location>
</feature>
<evidence type="ECO:0000313" key="4">
    <source>
        <dbReference type="EMBL" id="KAA0190154.1"/>
    </source>
</evidence>
<dbReference type="GO" id="GO:0019904">
    <property type="term" value="F:protein domain specific binding"/>
    <property type="evidence" value="ECO:0007669"/>
    <property type="project" value="InterPro"/>
</dbReference>
<accession>A0A8E0VIG7</accession>
<dbReference type="GO" id="GO:0005794">
    <property type="term" value="C:Golgi apparatus"/>
    <property type="evidence" value="ECO:0007669"/>
    <property type="project" value="TreeGrafter"/>
</dbReference>
<comment type="caution">
    <text evidence="4">The sequence shown here is derived from an EMBL/GenBank/DDBJ whole genome shotgun (WGS) entry which is preliminary data.</text>
</comment>
<keyword evidence="2" id="KW-0472">Membrane</keyword>
<dbReference type="InterPro" id="IPR027267">
    <property type="entry name" value="AH/BAR_dom_sf"/>
</dbReference>
<evidence type="ECO:0000256" key="2">
    <source>
        <dbReference type="SAM" id="Phobius"/>
    </source>
</evidence>
<dbReference type="SUPFAM" id="SSF103657">
    <property type="entry name" value="BAR/IMD domain-like"/>
    <property type="match status" value="1"/>
</dbReference>
<keyword evidence="2" id="KW-1133">Transmembrane helix</keyword>
<dbReference type="AlphaFoldDB" id="A0A8E0VIG7"/>
<feature type="region of interest" description="Disordered" evidence="1">
    <location>
        <begin position="364"/>
        <end position="438"/>
    </location>
</feature>
<evidence type="ECO:0000313" key="5">
    <source>
        <dbReference type="Proteomes" id="UP000728185"/>
    </source>
</evidence>
<dbReference type="GO" id="GO:0051049">
    <property type="term" value="P:regulation of transport"/>
    <property type="evidence" value="ECO:0007669"/>
    <property type="project" value="TreeGrafter"/>
</dbReference>
<reference evidence="4" key="1">
    <citation type="submission" date="2019-05" db="EMBL/GenBank/DDBJ databases">
        <title>Annotation for the trematode Fasciolopsis buski.</title>
        <authorList>
            <person name="Choi Y.-J."/>
        </authorList>
    </citation>
    <scope>NUCLEOTIDE SEQUENCE</scope>
    <source>
        <strain evidence="4">HT</strain>
        <tissue evidence="4">Whole worm</tissue>
    </source>
</reference>
<sequence length="464" mass="51067">MASGFSRLCIVHFSFFPYSWIIMTSFLFVFAPQVRKSKSTFDRLKIDSMQKIDLLSASRCNMLSHVLAAYQNSLLNFLEKTSRTMVAVAERFKGYQYYEFSVLKHLRPDSRKLAGRGEDSGDEDSTSSLDEESDSILAKIQNEDADGVGCAHSPPSGSSVYAKQGYCPLSTVGEPESPYWSRTQTSDVRPDPPDSEKDGDDQPIIELQESAQTEEELDRKLDELFRADDTDESKIDEFAQFQSYQSKLSSADQPSSELLAGADGGVPAEHRDFLTDLFATNNTSQPVNDSKNWLGQLLTSSADQKSQASNFASEWNSVFNQLGNDNNNTALQSNLTPSASDSNDPWTEFERNNSSVLPSKLLDQRHQQMQQPSDPTALPNLPVGPMDNCLGDPHGNTSLHQSGKPLILQAPGTTSSMTASSISSRPEEQRQPTSLGAWISLFSDLDPLGNPDSLSKKEGQISDA</sequence>
<protein>
    <submittedName>
        <fullName evidence="4">Islet cell autoantigen 1</fullName>
    </submittedName>
</protein>
<feature type="region of interest" description="Disordered" evidence="1">
    <location>
        <begin position="111"/>
        <end position="133"/>
    </location>
</feature>
<proteinExistence type="predicted"/>
<feature type="compositionally biased region" description="Polar residues" evidence="1">
    <location>
        <begin position="323"/>
        <end position="345"/>
    </location>
</feature>
<feature type="region of interest" description="Disordered" evidence="1">
    <location>
        <begin position="173"/>
        <end position="203"/>
    </location>
</feature>
<dbReference type="PANTHER" id="PTHR10164">
    <property type="entry name" value="ISLET CELL AUTOANTIGEN 1"/>
    <property type="match status" value="1"/>
</dbReference>
<organism evidence="4 5">
    <name type="scientific">Fasciolopsis buskii</name>
    <dbReference type="NCBI Taxonomy" id="27845"/>
    <lineage>
        <taxon>Eukaryota</taxon>
        <taxon>Metazoa</taxon>
        <taxon>Spiralia</taxon>
        <taxon>Lophotrochozoa</taxon>
        <taxon>Platyhelminthes</taxon>
        <taxon>Trematoda</taxon>
        <taxon>Digenea</taxon>
        <taxon>Plagiorchiida</taxon>
        <taxon>Echinostomata</taxon>
        <taxon>Echinostomatoidea</taxon>
        <taxon>Fasciolidae</taxon>
        <taxon>Fasciolopsis</taxon>
    </lineage>
</organism>
<feature type="region of interest" description="Disordered" evidence="1">
    <location>
        <begin position="323"/>
        <end position="352"/>
    </location>
</feature>
<keyword evidence="5" id="KW-1185">Reference proteome</keyword>
<name>A0A8E0VIG7_9TREM</name>
<dbReference type="EMBL" id="LUCM01007329">
    <property type="protein sequence ID" value="KAA0190154.1"/>
    <property type="molecule type" value="Genomic_DNA"/>
</dbReference>